<organism evidence="4 5">
    <name type="scientific">Patellaria atrata CBS 101060</name>
    <dbReference type="NCBI Taxonomy" id="1346257"/>
    <lineage>
        <taxon>Eukaryota</taxon>
        <taxon>Fungi</taxon>
        <taxon>Dikarya</taxon>
        <taxon>Ascomycota</taxon>
        <taxon>Pezizomycotina</taxon>
        <taxon>Dothideomycetes</taxon>
        <taxon>Dothideomycetes incertae sedis</taxon>
        <taxon>Patellariales</taxon>
        <taxon>Patellariaceae</taxon>
        <taxon>Patellaria</taxon>
    </lineage>
</organism>
<keyword evidence="5" id="KW-1185">Reference proteome</keyword>
<evidence type="ECO:0000259" key="3">
    <source>
        <dbReference type="SMART" id="SM00993"/>
    </source>
</evidence>
<feature type="compositionally biased region" description="Acidic residues" evidence="2">
    <location>
        <begin position="1"/>
        <end position="16"/>
    </location>
</feature>
<gene>
    <name evidence="4" type="ORF">M501DRAFT_1020842</name>
</gene>
<dbReference type="InterPro" id="IPR046757">
    <property type="entry name" value="YL1_N"/>
</dbReference>
<dbReference type="PANTHER" id="PTHR13275">
    <property type="entry name" value="YL-1 PROTEIN TRANSCRIPTION FACTOR-LIKE 1"/>
    <property type="match status" value="1"/>
</dbReference>
<name>A0A9P4S1E9_9PEZI</name>
<reference evidence="4" key="1">
    <citation type="journal article" date="2020" name="Stud. Mycol.">
        <title>101 Dothideomycetes genomes: a test case for predicting lifestyles and emergence of pathogens.</title>
        <authorList>
            <person name="Haridas S."/>
            <person name="Albert R."/>
            <person name="Binder M."/>
            <person name="Bloem J."/>
            <person name="Labutti K."/>
            <person name="Salamov A."/>
            <person name="Andreopoulos B."/>
            <person name="Baker S."/>
            <person name="Barry K."/>
            <person name="Bills G."/>
            <person name="Bluhm B."/>
            <person name="Cannon C."/>
            <person name="Castanera R."/>
            <person name="Culley D."/>
            <person name="Daum C."/>
            <person name="Ezra D."/>
            <person name="Gonzalez J."/>
            <person name="Henrissat B."/>
            <person name="Kuo A."/>
            <person name="Liang C."/>
            <person name="Lipzen A."/>
            <person name="Lutzoni F."/>
            <person name="Magnuson J."/>
            <person name="Mondo S."/>
            <person name="Nolan M."/>
            <person name="Ohm R."/>
            <person name="Pangilinan J."/>
            <person name="Park H.-J."/>
            <person name="Ramirez L."/>
            <person name="Alfaro M."/>
            <person name="Sun H."/>
            <person name="Tritt A."/>
            <person name="Yoshinaga Y."/>
            <person name="Zwiers L.-H."/>
            <person name="Turgeon B."/>
            <person name="Goodwin S."/>
            <person name="Spatafora J."/>
            <person name="Crous P."/>
            <person name="Grigoriev I."/>
        </authorList>
    </citation>
    <scope>NUCLEOTIDE SEQUENCE</scope>
    <source>
        <strain evidence="4">CBS 101060</strain>
    </source>
</reference>
<feature type="compositionally biased region" description="Polar residues" evidence="2">
    <location>
        <begin position="357"/>
        <end position="368"/>
    </location>
</feature>
<dbReference type="AlphaFoldDB" id="A0A9P4S1E9"/>
<comment type="similarity">
    <text evidence="1">Belongs to the VPS72/YL1 family.</text>
</comment>
<accession>A0A9P4S1E9</accession>
<feature type="compositionally biased region" description="Acidic residues" evidence="2">
    <location>
        <begin position="118"/>
        <end position="132"/>
    </location>
</feature>
<feature type="region of interest" description="Disordered" evidence="2">
    <location>
        <begin position="349"/>
        <end position="388"/>
    </location>
</feature>
<evidence type="ECO:0000256" key="1">
    <source>
        <dbReference type="ARBA" id="ARBA00006832"/>
    </source>
</evidence>
<comment type="caution">
    <text evidence="4">The sequence shown here is derived from an EMBL/GenBank/DDBJ whole genome shotgun (WGS) entry which is preliminary data.</text>
</comment>
<dbReference type="PANTHER" id="PTHR13275:SF4">
    <property type="entry name" value="VACUOLAR PROTEIN SORTING-ASSOCIATED PROTEIN 72 HOMOLOG"/>
    <property type="match status" value="1"/>
</dbReference>
<feature type="domain" description="Vps72/YL1 C-terminal" evidence="3">
    <location>
        <begin position="487"/>
        <end position="516"/>
    </location>
</feature>
<dbReference type="Proteomes" id="UP000799429">
    <property type="component" value="Unassembled WGS sequence"/>
</dbReference>
<feature type="compositionally biased region" description="Polar residues" evidence="2">
    <location>
        <begin position="214"/>
        <end position="224"/>
    </location>
</feature>
<feature type="region of interest" description="Disordered" evidence="2">
    <location>
        <begin position="1"/>
        <end position="64"/>
    </location>
</feature>
<sequence>MANEGDEQRDENEAPAEEPYISDNIMLEHDEPAPIAAASSSSEDEEEEPSMVRSRARRANAGNRMATLIGQVSIEEEAIPPEDLPEEMQAIFAEVAEDDEFEVTDVEEDIALESSGDEREDEGDAEQDEEAGERELKKLERAEKLKKRKAGVGGGLFQQAKRKKVKIAPELPSKSDAPDAPSKSETPTIPVEPESRPRKKSERTSYLPTDGLTARSSSRTLTVKNKQETYKRIESTEVNRRRILANMEAAEKRKEANKPKAMTQADRLARAARVEEENRHSLSHWEESERRREEEQRARLEALKNRKLDGPFIRFWSGPAVWINDKVKHIGGKACSKAIAELRDEAASIENEPPDNSPQAQQTQNPSHYPQPPTHIAPYPSTIMFGPPQGPPGFLDGIHYWASLPPEQRDHNALYQYPPGPPLVPPAAPQATQPPLPPRKTVERAIRNMISLQNFDDLGDAKTRDREPLLRVLFEWQKGKLCKTTPTPCAITALPARYLDPQTGLAYHDAYAYKCICRLVAGKYQWSNLLGAFVGPAYDVPLGGRPAYGVPERFWKRDAKGAEGKQEEAVGKMEVG</sequence>
<feature type="compositionally biased region" description="Acidic residues" evidence="2">
    <location>
        <begin position="97"/>
        <end position="111"/>
    </location>
</feature>
<feature type="compositionally biased region" description="Basic and acidic residues" evidence="2">
    <location>
        <begin position="133"/>
        <end position="143"/>
    </location>
</feature>
<evidence type="ECO:0000313" key="5">
    <source>
        <dbReference type="Proteomes" id="UP000799429"/>
    </source>
</evidence>
<dbReference type="Pfam" id="PF05764">
    <property type="entry name" value="YL1"/>
    <property type="match status" value="1"/>
</dbReference>
<protein>
    <submittedName>
        <fullName evidence="4">YL1-domain-containing protein</fullName>
    </submittedName>
</protein>
<dbReference type="OrthoDB" id="3942062at2759"/>
<dbReference type="GO" id="GO:0005634">
    <property type="term" value="C:nucleus"/>
    <property type="evidence" value="ECO:0007669"/>
    <property type="project" value="TreeGrafter"/>
</dbReference>
<feature type="region of interest" description="Disordered" evidence="2">
    <location>
        <begin position="97"/>
        <end position="228"/>
    </location>
</feature>
<dbReference type="EMBL" id="MU006120">
    <property type="protein sequence ID" value="KAF2834379.1"/>
    <property type="molecule type" value="Genomic_DNA"/>
</dbReference>
<evidence type="ECO:0000313" key="4">
    <source>
        <dbReference type="EMBL" id="KAF2834379.1"/>
    </source>
</evidence>
<dbReference type="Pfam" id="PF08265">
    <property type="entry name" value="YL1_C"/>
    <property type="match status" value="1"/>
</dbReference>
<dbReference type="InterPro" id="IPR013272">
    <property type="entry name" value="Vps72/YL1_C"/>
</dbReference>
<evidence type="ECO:0000256" key="2">
    <source>
        <dbReference type="SAM" id="MobiDB-lite"/>
    </source>
</evidence>
<proteinExistence type="inferred from homology"/>
<dbReference type="SMART" id="SM00993">
    <property type="entry name" value="YL1_C"/>
    <property type="match status" value="1"/>
</dbReference>